<name>A0ABN7RTY5_OIKDI</name>
<dbReference type="Proteomes" id="UP001158576">
    <property type="component" value="Chromosome PAR"/>
</dbReference>
<proteinExistence type="inferred from homology"/>
<dbReference type="PANTHER" id="PTHR13989:SF16">
    <property type="entry name" value="REPLICATION PROTEIN A2"/>
    <property type="match status" value="1"/>
</dbReference>
<dbReference type="PANTHER" id="PTHR13989">
    <property type="entry name" value="REPLICATION PROTEIN A-RELATED"/>
    <property type="match status" value="1"/>
</dbReference>
<keyword evidence="7" id="KW-1185">Reference proteome</keyword>
<evidence type="ECO:0000259" key="5">
    <source>
        <dbReference type="Pfam" id="PF08784"/>
    </source>
</evidence>
<gene>
    <name evidence="6" type="ORF">OKIOD_LOCUS1963</name>
</gene>
<protein>
    <submittedName>
        <fullName evidence="6">Oidioi.mRNA.OKI2018_I69.PAR.g10405.t1.cds</fullName>
    </submittedName>
</protein>
<keyword evidence="4" id="KW-0539">Nucleus</keyword>
<dbReference type="InterPro" id="IPR012340">
    <property type="entry name" value="NA-bd_OB-fold"/>
</dbReference>
<evidence type="ECO:0000256" key="2">
    <source>
        <dbReference type="ARBA" id="ARBA00007815"/>
    </source>
</evidence>
<comment type="subcellular location">
    <subcellularLocation>
        <location evidence="1">Nucleus</location>
    </subcellularLocation>
</comment>
<sequence length="231" mass="24978">MSVKKAQNYVHVTIATLNAKGSFFADDEGNGFHINGVKVSMGSAVFCGKVLGTQEVESGNANALGICLDDGTGVHLFNDVIRAVPVKKGDYIKIFGAIKPSKDDKNKASVIVHVIRKIEKNPGSVLSCFMLEAIYTVAQVMGNGTNKENVPIDKAPNAVASTNDFVREGMDSQQSKVLGIVIKNETEQGAQCPKDFSMLGIKEEKLREILDQLADDGHIYSTIDEDHYKST</sequence>
<dbReference type="InterPro" id="IPR036390">
    <property type="entry name" value="WH_DNA-bd_sf"/>
</dbReference>
<evidence type="ECO:0000313" key="6">
    <source>
        <dbReference type="EMBL" id="CAG5083551.1"/>
    </source>
</evidence>
<reference evidence="6 7" key="1">
    <citation type="submission" date="2021-04" db="EMBL/GenBank/DDBJ databases">
        <authorList>
            <person name="Bliznina A."/>
        </authorList>
    </citation>
    <scope>NUCLEOTIDE SEQUENCE [LARGE SCALE GENOMIC DNA]</scope>
</reference>
<evidence type="ECO:0000256" key="3">
    <source>
        <dbReference type="ARBA" id="ARBA00023125"/>
    </source>
</evidence>
<dbReference type="EMBL" id="OU015568">
    <property type="protein sequence ID" value="CAG5083551.1"/>
    <property type="molecule type" value="Genomic_DNA"/>
</dbReference>
<feature type="domain" description="Replication protein A C-terminal" evidence="5">
    <location>
        <begin position="136"/>
        <end position="226"/>
    </location>
</feature>
<evidence type="ECO:0000256" key="4">
    <source>
        <dbReference type="ARBA" id="ARBA00023242"/>
    </source>
</evidence>
<dbReference type="SUPFAM" id="SSF50249">
    <property type="entry name" value="Nucleic acid-binding proteins"/>
    <property type="match status" value="1"/>
</dbReference>
<evidence type="ECO:0000256" key="1">
    <source>
        <dbReference type="ARBA" id="ARBA00004123"/>
    </source>
</evidence>
<dbReference type="InterPro" id="IPR014892">
    <property type="entry name" value="RPA_C"/>
</dbReference>
<dbReference type="SUPFAM" id="SSF46785">
    <property type="entry name" value="Winged helix' DNA-binding domain"/>
    <property type="match status" value="1"/>
</dbReference>
<organism evidence="6 7">
    <name type="scientific">Oikopleura dioica</name>
    <name type="common">Tunicate</name>
    <dbReference type="NCBI Taxonomy" id="34765"/>
    <lineage>
        <taxon>Eukaryota</taxon>
        <taxon>Metazoa</taxon>
        <taxon>Chordata</taxon>
        <taxon>Tunicata</taxon>
        <taxon>Appendicularia</taxon>
        <taxon>Copelata</taxon>
        <taxon>Oikopleuridae</taxon>
        <taxon>Oikopleura</taxon>
    </lineage>
</organism>
<keyword evidence="3" id="KW-0238">DNA-binding</keyword>
<dbReference type="Pfam" id="PF08784">
    <property type="entry name" value="RPA_C"/>
    <property type="match status" value="1"/>
</dbReference>
<comment type="similarity">
    <text evidence="2">Belongs to the replication factor A protein 2 family.</text>
</comment>
<dbReference type="InterPro" id="IPR040260">
    <property type="entry name" value="RFA2-like"/>
</dbReference>
<dbReference type="Gene3D" id="2.40.50.140">
    <property type="entry name" value="Nucleic acid-binding proteins"/>
    <property type="match status" value="1"/>
</dbReference>
<evidence type="ECO:0000313" key="7">
    <source>
        <dbReference type="Proteomes" id="UP001158576"/>
    </source>
</evidence>
<accession>A0ABN7RTY5</accession>
<dbReference type="InterPro" id="IPR036388">
    <property type="entry name" value="WH-like_DNA-bd_sf"/>
</dbReference>
<dbReference type="Gene3D" id="1.10.10.10">
    <property type="entry name" value="Winged helix-like DNA-binding domain superfamily/Winged helix DNA-binding domain"/>
    <property type="match status" value="1"/>
</dbReference>